<reference evidence="17" key="1">
    <citation type="submission" date="2012-11" db="EMBL/GenBank/DDBJ databases">
        <authorList>
            <person name="Singh A."/>
            <person name="Pinnaka A.K."/>
            <person name="Vaidya B."/>
        </authorList>
    </citation>
    <scope>NUCLEOTIDE SEQUENCE [LARGE SCALE GENOMIC DNA]</scope>
    <source>
        <strain evidence="17">AK23</strain>
    </source>
</reference>
<feature type="topological domain" description="Cytoplasmic" evidence="14">
    <location>
        <begin position="1"/>
        <end position="7"/>
    </location>
</feature>
<feature type="transmembrane region" description="Helical" evidence="15">
    <location>
        <begin position="69"/>
        <end position="88"/>
    </location>
</feature>
<keyword evidence="10 14" id="KW-0472">Membrane</keyword>
<protein>
    <recommendedName>
        <fullName evidence="14">Disulfide bond formation protein B</fullName>
    </recommendedName>
    <alternativeName>
        <fullName evidence="14">Disulfide oxidoreductase</fullName>
    </alternativeName>
</protein>
<evidence type="ECO:0000256" key="2">
    <source>
        <dbReference type="ARBA" id="ARBA00008823"/>
    </source>
</evidence>
<evidence type="ECO:0000256" key="1">
    <source>
        <dbReference type="ARBA" id="ARBA00004429"/>
    </source>
</evidence>
<evidence type="ECO:0000256" key="6">
    <source>
        <dbReference type="ARBA" id="ARBA00022692"/>
    </source>
</evidence>
<keyword evidence="17" id="KW-1185">Reference proteome</keyword>
<keyword evidence="5" id="KW-0997">Cell inner membrane</keyword>
<evidence type="ECO:0000256" key="10">
    <source>
        <dbReference type="ARBA" id="ARBA00023136"/>
    </source>
</evidence>
<proteinExistence type="inferred from homology"/>
<dbReference type="Proteomes" id="UP000019464">
    <property type="component" value="Unassembled WGS sequence"/>
</dbReference>
<organism evidence="16 17">
    <name type="scientific">Nitrincola nitratireducens</name>
    <dbReference type="NCBI Taxonomy" id="1229521"/>
    <lineage>
        <taxon>Bacteria</taxon>
        <taxon>Pseudomonadati</taxon>
        <taxon>Pseudomonadota</taxon>
        <taxon>Gammaproteobacteria</taxon>
        <taxon>Oceanospirillales</taxon>
        <taxon>Oceanospirillaceae</taxon>
        <taxon>Nitrincola</taxon>
    </lineage>
</organism>
<keyword evidence="3 14" id="KW-0813">Transport</keyword>
<comment type="caution">
    <text evidence="16">The sequence shown here is derived from an EMBL/GenBank/DDBJ whole genome shotgun (WGS) entry which is preliminary data.</text>
</comment>
<keyword evidence="11 14" id="KW-1015">Disulfide bond</keyword>
<feature type="transmembrane region" description="Helical" evidence="15">
    <location>
        <begin position="39"/>
        <end position="57"/>
    </location>
</feature>
<dbReference type="InterPro" id="IPR050183">
    <property type="entry name" value="DsbB"/>
</dbReference>
<evidence type="ECO:0000256" key="12">
    <source>
        <dbReference type="ARBA" id="ARBA00023186"/>
    </source>
</evidence>
<dbReference type="RefSeq" id="WP_036506506.1">
    <property type="nucleotide sequence ID" value="NZ_AONB01000001.1"/>
</dbReference>
<comment type="caution">
    <text evidence="14">Lacks conserved residue(s) required for the propagation of feature annotation.</text>
</comment>
<keyword evidence="6 14" id="KW-0812">Transmembrane</keyword>
<comment type="subcellular location">
    <subcellularLocation>
        <location evidence="1">Cell inner membrane</location>
        <topology evidence="1">Multi-pass membrane protein</topology>
    </subcellularLocation>
    <subcellularLocation>
        <location evidence="14">Cell membrane</location>
        <topology evidence="14">Multi-pass membrane protein</topology>
    </subcellularLocation>
</comment>
<keyword evidence="8 14" id="KW-1133">Transmembrane helix</keyword>
<feature type="topological domain" description="Cytoplasmic" evidence="14">
    <location>
        <begin position="61"/>
        <end position="66"/>
    </location>
</feature>
<comment type="function">
    <text evidence="14">Required for disulfide bond formation in some periplasmic proteins. Acts by oxidizing the DsbA protein.</text>
</comment>
<feature type="disulfide bond" description="Redox-active" evidence="14">
    <location>
        <begin position="35"/>
        <end position="38"/>
    </location>
</feature>
<reference evidence="16 17" key="2">
    <citation type="journal article" date="2015" name="Syst. Appl. Microbiol.">
        <title>Nitrincola nitratireducens sp. nov. isolated from a haloalkaline crater lake.</title>
        <authorList>
            <person name="Singh A."/>
            <person name="Vaidya B."/>
            <person name="Tanuku N.R."/>
            <person name="Pinnaka A.K."/>
        </authorList>
    </citation>
    <scope>NUCLEOTIDE SEQUENCE [LARGE SCALE GENOMIC DNA]</scope>
    <source>
        <strain evidence="16 17">AK23</strain>
    </source>
</reference>
<dbReference type="PANTHER" id="PTHR36570">
    <property type="entry name" value="DISULFIDE BOND FORMATION PROTEIN B"/>
    <property type="match status" value="1"/>
</dbReference>
<name>W9V027_9GAMM</name>
<dbReference type="HAMAP" id="MF_00286">
    <property type="entry name" value="DsbB"/>
    <property type="match status" value="1"/>
</dbReference>
<gene>
    <name evidence="14 16" type="primary">dsbB</name>
    <name evidence="16" type="ORF">D791_00150</name>
</gene>
<dbReference type="InterPro" id="IPR003752">
    <property type="entry name" value="DiS_bond_form_DsbB/BdbC"/>
</dbReference>
<evidence type="ECO:0000256" key="14">
    <source>
        <dbReference type="HAMAP-Rule" id="MF_00286"/>
    </source>
</evidence>
<evidence type="ECO:0000256" key="4">
    <source>
        <dbReference type="ARBA" id="ARBA00022475"/>
    </source>
</evidence>
<dbReference type="STRING" id="1229521.D791_00150"/>
<evidence type="ECO:0000313" key="16">
    <source>
        <dbReference type="EMBL" id="EXJ12808.1"/>
    </source>
</evidence>
<evidence type="ECO:0000256" key="11">
    <source>
        <dbReference type="ARBA" id="ARBA00023157"/>
    </source>
</evidence>
<evidence type="ECO:0000256" key="7">
    <source>
        <dbReference type="ARBA" id="ARBA00022982"/>
    </source>
</evidence>
<evidence type="ECO:0000256" key="5">
    <source>
        <dbReference type="ARBA" id="ARBA00022519"/>
    </source>
</evidence>
<dbReference type="Pfam" id="PF02600">
    <property type="entry name" value="DsbB"/>
    <property type="match status" value="1"/>
</dbReference>
<dbReference type="GO" id="GO:0006457">
    <property type="term" value="P:protein folding"/>
    <property type="evidence" value="ECO:0007669"/>
    <property type="project" value="InterPro"/>
</dbReference>
<dbReference type="PATRIC" id="fig|1229521.3.peg.157"/>
<keyword evidence="9 14" id="KW-0560">Oxidoreductase</keyword>
<dbReference type="PANTHER" id="PTHR36570:SF3">
    <property type="entry name" value="DISULFIDE BOND FORMATION PROTEIN B"/>
    <property type="match status" value="1"/>
</dbReference>
<dbReference type="GO" id="GO:0009055">
    <property type="term" value="F:electron transfer activity"/>
    <property type="evidence" value="ECO:0007669"/>
    <property type="project" value="UniProtKB-UniRule"/>
</dbReference>
<accession>W9V027</accession>
<dbReference type="InterPro" id="IPR022920">
    <property type="entry name" value="Disulphide_bond_form_DsbB"/>
</dbReference>
<keyword evidence="7 14" id="KW-0249">Electron transport</keyword>
<dbReference type="AlphaFoldDB" id="W9V027"/>
<dbReference type="Gene3D" id="1.20.1550.10">
    <property type="entry name" value="DsbB-like"/>
    <property type="match status" value="1"/>
</dbReference>
<evidence type="ECO:0000256" key="15">
    <source>
        <dbReference type="SAM" id="Phobius"/>
    </source>
</evidence>
<feature type="topological domain" description="Cytoplasmic" evidence="14">
    <location>
        <begin position="161"/>
        <end position="168"/>
    </location>
</feature>
<dbReference type="OrthoDB" id="3711263at2"/>
<keyword evidence="12 14" id="KW-0143">Chaperone</keyword>
<dbReference type="InterPro" id="IPR023380">
    <property type="entry name" value="DsbB-like_sf"/>
</dbReference>
<sequence>MFSYRQLNFLGLVLCVGAMAFALLFLQNHLGLEPCPLCIVTRIIVISLAVVFLLAFLHNPNSGGQKFYAGLNLIIAITGLGVQLRHVWLQNLPADEVPACGPGLEYLMDTLPLVSVLKHVFSGSGECAEIDWTFMGLSIPAQTALLFVVLLALILTILKKKTKRPLFG</sequence>
<dbReference type="SUPFAM" id="SSF158442">
    <property type="entry name" value="DsbB-like"/>
    <property type="match status" value="1"/>
</dbReference>
<dbReference type="EMBL" id="AONB01000001">
    <property type="protein sequence ID" value="EXJ12808.1"/>
    <property type="molecule type" value="Genomic_DNA"/>
</dbReference>
<evidence type="ECO:0000256" key="9">
    <source>
        <dbReference type="ARBA" id="ARBA00023002"/>
    </source>
</evidence>
<evidence type="ECO:0000256" key="8">
    <source>
        <dbReference type="ARBA" id="ARBA00022989"/>
    </source>
</evidence>
<dbReference type="GO" id="GO:0015035">
    <property type="term" value="F:protein-disulfide reductase activity"/>
    <property type="evidence" value="ECO:0007669"/>
    <property type="project" value="UniProtKB-UniRule"/>
</dbReference>
<keyword evidence="4 14" id="KW-1003">Cell membrane</keyword>
<comment type="similarity">
    <text evidence="2 14">Belongs to the DsbB family.</text>
</comment>
<evidence type="ECO:0000256" key="13">
    <source>
        <dbReference type="ARBA" id="ARBA00023284"/>
    </source>
</evidence>
<keyword evidence="13 14" id="KW-0676">Redox-active center</keyword>
<evidence type="ECO:0000256" key="3">
    <source>
        <dbReference type="ARBA" id="ARBA00022448"/>
    </source>
</evidence>
<dbReference type="GO" id="GO:0005886">
    <property type="term" value="C:plasma membrane"/>
    <property type="evidence" value="ECO:0007669"/>
    <property type="project" value="UniProtKB-SubCell"/>
</dbReference>
<feature type="transmembrane region" description="Helical" evidence="15">
    <location>
        <begin position="7"/>
        <end position="27"/>
    </location>
</feature>
<evidence type="ECO:0000313" key="17">
    <source>
        <dbReference type="Proteomes" id="UP000019464"/>
    </source>
</evidence>
<feature type="transmembrane region" description="Helical" evidence="15">
    <location>
        <begin position="139"/>
        <end position="158"/>
    </location>
</feature>
<feature type="topological domain" description="Periplasmic" evidence="14">
    <location>
        <begin position="26"/>
        <end position="43"/>
    </location>
</feature>